<keyword evidence="2" id="KW-0235">DNA replication</keyword>
<reference evidence="11 12" key="1">
    <citation type="submission" date="2015-10" db="EMBL/GenBank/DDBJ databases">
        <title>Draft genomes sequences of Candida glabrata isolates 1A, 1B, 2A, 2B, 3A and 3B.</title>
        <authorList>
            <person name="Haavelsrud O.E."/>
            <person name="Gaustad P."/>
        </authorList>
    </citation>
    <scope>NUCLEOTIDE SEQUENCE [LARGE SCALE GENOMIC DNA]</scope>
    <source>
        <strain evidence="11">910700640</strain>
    </source>
</reference>
<evidence type="ECO:0000259" key="9">
    <source>
        <dbReference type="Pfam" id="PF12253"/>
    </source>
</evidence>
<keyword evidence="5" id="KW-0234">DNA repair</keyword>
<keyword evidence="4" id="KW-0143">Chaperone</keyword>
<feature type="compositionally biased region" description="Polar residues" evidence="7">
    <location>
        <begin position="402"/>
        <end position="411"/>
    </location>
</feature>
<dbReference type="OMA" id="YENVRPP"/>
<evidence type="ECO:0000256" key="6">
    <source>
        <dbReference type="ARBA" id="ARBA00023242"/>
    </source>
</evidence>
<feature type="region of interest" description="Disordered" evidence="7">
    <location>
        <begin position="28"/>
        <end position="191"/>
    </location>
</feature>
<dbReference type="VEuPathDB" id="FungiDB:GWK60_K02299"/>
<dbReference type="Proteomes" id="UP000054886">
    <property type="component" value="Unassembled WGS sequence"/>
</dbReference>
<dbReference type="InterPro" id="IPR048800">
    <property type="entry name" value="Cac1-like_C"/>
</dbReference>
<dbReference type="GO" id="GO:0006281">
    <property type="term" value="P:DNA repair"/>
    <property type="evidence" value="ECO:0007669"/>
    <property type="project" value="UniProtKB-KW"/>
</dbReference>
<dbReference type="GO" id="GO:0000786">
    <property type="term" value="C:nucleosome"/>
    <property type="evidence" value="ECO:0007669"/>
    <property type="project" value="EnsemblFungi"/>
</dbReference>
<accession>A0A0W0CJN8</accession>
<evidence type="ECO:0000256" key="2">
    <source>
        <dbReference type="ARBA" id="ARBA00022705"/>
    </source>
</evidence>
<evidence type="ECO:0000256" key="1">
    <source>
        <dbReference type="ARBA" id="ARBA00004123"/>
    </source>
</evidence>
<feature type="domain" description="Chromatin assembly factor 1 subunit A dimerization" evidence="9">
    <location>
        <begin position="315"/>
        <end position="386"/>
    </location>
</feature>
<feature type="region of interest" description="Disordered" evidence="7">
    <location>
        <begin position="366"/>
        <end position="411"/>
    </location>
</feature>
<feature type="compositionally biased region" description="Polar residues" evidence="7">
    <location>
        <begin position="42"/>
        <end position="52"/>
    </location>
</feature>
<dbReference type="Pfam" id="PF12253">
    <property type="entry name" value="CAF1A_dimeriz"/>
    <property type="match status" value="1"/>
</dbReference>
<dbReference type="GO" id="GO:0006335">
    <property type="term" value="P:DNA replication-dependent chromatin assembly"/>
    <property type="evidence" value="ECO:0007669"/>
    <property type="project" value="EnsemblFungi"/>
</dbReference>
<dbReference type="GO" id="GO:0006260">
    <property type="term" value="P:DNA replication"/>
    <property type="evidence" value="ECO:0007669"/>
    <property type="project" value="UniProtKB-KW"/>
</dbReference>
<dbReference type="Pfam" id="PF11600">
    <property type="entry name" value="CAF1A_acidic"/>
    <property type="match status" value="1"/>
</dbReference>
<dbReference type="PANTHER" id="PTHR15272:SF0">
    <property type="entry name" value="CHROMATIN ASSEMBLY FACTOR 1 SUBUNIT A"/>
    <property type="match status" value="1"/>
</dbReference>
<feature type="region of interest" description="Disordered" evidence="7">
    <location>
        <begin position="456"/>
        <end position="503"/>
    </location>
</feature>
<evidence type="ECO:0000256" key="3">
    <source>
        <dbReference type="ARBA" id="ARBA00022763"/>
    </source>
</evidence>
<dbReference type="PANTHER" id="PTHR15272">
    <property type="entry name" value="CHROMATIN ASSEMBLY FACTOR 1 SUBUNIT A CAF-1 SUBUNIT A"/>
    <property type="match status" value="1"/>
</dbReference>
<dbReference type="InterPro" id="IPR022043">
    <property type="entry name" value="CAF1A_DD"/>
</dbReference>
<dbReference type="VEuPathDB" id="FungiDB:CAGL0K02453g"/>
<evidence type="ECO:0000259" key="10">
    <source>
        <dbReference type="Pfam" id="PF21796"/>
    </source>
</evidence>
<gene>
    <name evidence="11" type="ORF">AO440_003357</name>
</gene>
<evidence type="ECO:0000256" key="7">
    <source>
        <dbReference type="SAM" id="MobiDB-lite"/>
    </source>
</evidence>
<proteinExistence type="predicted"/>
<evidence type="ECO:0000259" key="8">
    <source>
        <dbReference type="Pfam" id="PF11600"/>
    </source>
</evidence>
<evidence type="ECO:0000313" key="12">
    <source>
        <dbReference type="Proteomes" id="UP000054886"/>
    </source>
</evidence>
<feature type="compositionally biased region" description="Polar residues" evidence="7">
    <location>
        <begin position="483"/>
        <end position="503"/>
    </location>
</feature>
<comment type="subcellular location">
    <subcellularLocation>
        <location evidence="1">Nucleus</location>
    </subcellularLocation>
</comment>
<dbReference type="VEuPathDB" id="FungiDB:GVI51_K02299"/>
<comment type="caution">
    <text evidence="11">The sequence shown here is derived from an EMBL/GenBank/DDBJ whole genome shotgun (WGS) entry which is preliminary data.</text>
</comment>
<dbReference type="GO" id="GO:0042393">
    <property type="term" value="F:histone binding"/>
    <property type="evidence" value="ECO:0007669"/>
    <property type="project" value="EnsemblFungi"/>
</dbReference>
<dbReference type="GO" id="GO:0000775">
    <property type="term" value="C:chromosome, centromeric region"/>
    <property type="evidence" value="ECO:0007669"/>
    <property type="project" value="EnsemblFungi"/>
</dbReference>
<feature type="compositionally biased region" description="Acidic residues" evidence="7">
    <location>
        <begin position="366"/>
        <end position="401"/>
    </location>
</feature>
<feature type="domain" description="Chromatin assembly factor 1 p150 subunit acidic region" evidence="8">
    <location>
        <begin position="95"/>
        <end position="231"/>
    </location>
</feature>
<dbReference type="Pfam" id="PF21796">
    <property type="entry name" value="Cac1_C"/>
    <property type="match status" value="1"/>
</dbReference>
<dbReference type="AlphaFoldDB" id="A0A0W0CJN8"/>
<dbReference type="GO" id="GO:0033186">
    <property type="term" value="C:CAF-1 complex"/>
    <property type="evidence" value="ECO:0007669"/>
    <property type="project" value="EnsemblFungi"/>
</dbReference>
<dbReference type="PhylomeDB" id="A0A0W0CJN8"/>
<evidence type="ECO:0000256" key="5">
    <source>
        <dbReference type="ARBA" id="ARBA00023204"/>
    </source>
</evidence>
<feature type="domain" description="Chromatin assembly factor 1 subunit Cac1-like C-terminal" evidence="10">
    <location>
        <begin position="511"/>
        <end position="567"/>
    </location>
</feature>
<protein>
    <submittedName>
        <fullName evidence="11">Chromatin assembly factor 1 subunit p90</fullName>
    </submittedName>
</protein>
<evidence type="ECO:0000256" key="4">
    <source>
        <dbReference type="ARBA" id="ARBA00023186"/>
    </source>
</evidence>
<feature type="compositionally biased region" description="Basic and acidic residues" evidence="7">
    <location>
        <begin position="86"/>
        <end position="191"/>
    </location>
</feature>
<keyword evidence="3" id="KW-0227">DNA damage</keyword>
<feature type="compositionally biased region" description="Low complexity" evidence="7">
    <location>
        <begin position="68"/>
        <end position="85"/>
    </location>
</feature>
<evidence type="ECO:0000313" key="11">
    <source>
        <dbReference type="EMBL" id="KTA96386.1"/>
    </source>
</evidence>
<keyword evidence="6" id="KW-0539">Nucleus</keyword>
<sequence>MTDKNEKGILSFFQNTISAKVKKSSEVIDLDDHHDDDEQQSVEEGTQKQLSPMSDGLQKEATLDTSQDDSQSSNGGTASSSQSESRQSEKNRMRELKRVQREAEKLRREQLKAEEKLKKEKKKEEERLRREEEKKKREEEKRLKELQREEEKRKREQAKEEERKKKEQLRLQKEEEKRQKEEEKRLKEEAKERAQSRIGNFFRKVSDDANKNVSRKTDYEKYFLPFYARDGVEIRQPWTMDTQKLQSSIKTLDDLLKDRNQDASTLDPCSWLKERSLDGIGYPIKNTAVSLLQQMTAKEKSDEELQTMLSMVPHKYIKFYENVRPPYIGTYSKEFFLPILDPFSTSITDFNYDYDSDLEWVNEEGEEGGVDNLESGEDDDDEEDDDLASEGEFDGFLDTENGDGNSKTGTNGKKFIGPLIPIVQLRSDISTFDEEDRIYFKKLAAVPLTQMETFSIDPNYITPSPSPIKSSSASQRDLKRAATDQNSSGLSTPTQSPNKKSKSIITEDQDLLTLLKEVQNSTFSLATVSEIIQKNLPKYNKQTIKNTVKEYAVRSSGKGNEPRKWEIKDLEHWENLQKAGEHKE</sequence>
<dbReference type="InterPro" id="IPR021644">
    <property type="entry name" value="CAF-1_p150_acidic"/>
</dbReference>
<organism evidence="11 12">
    <name type="scientific">Candida glabrata</name>
    <name type="common">Yeast</name>
    <name type="synonym">Torulopsis glabrata</name>
    <dbReference type="NCBI Taxonomy" id="5478"/>
    <lineage>
        <taxon>Eukaryota</taxon>
        <taxon>Fungi</taxon>
        <taxon>Dikarya</taxon>
        <taxon>Ascomycota</taxon>
        <taxon>Saccharomycotina</taxon>
        <taxon>Saccharomycetes</taxon>
        <taxon>Saccharomycetales</taxon>
        <taxon>Saccharomycetaceae</taxon>
        <taxon>Nakaseomyces</taxon>
    </lineage>
</organism>
<dbReference type="GO" id="GO:0006334">
    <property type="term" value="P:nucleosome assembly"/>
    <property type="evidence" value="ECO:0007669"/>
    <property type="project" value="TreeGrafter"/>
</dbReference>
<dbReference type="EMBL" id="LLZZ01000172">
    <property type="protein sequence ID" value="KTA96386.1"/>
    <property type="molecule type" value="Genomic_DNA"/>
</dbReference>
<dbReference type="VEuPathDB" id="FungiDB:B1J91_K02453g"/>
<name>A0A0W0CJN8_CANGB</name>
<dbReference type="GO" id="GO:0005634">
    <property type="term" value="C:nucleus"/>
    <property type="evidence" value="ECO:0007669"/>
    <property type="project" value="UniProtKB-SubCell"/>
</dbReference>
<dbReference type="VEuPathDB" id="FungiDB:GW608_K02299"/>